<dbReference type="Proteomes" id="UP001239994">
    <property type="component" value="Unassembled WGS sequence"/>
</dbReference>
<dbReference type="PANTHER" id="PTHR47510">
    <property type="entry name" value="REVERSE TRANSCRIPTASE DOMAIN-CONTAINING PROTEIN"/>
    <property type="match status" value="1"/>
</dbReference>
<evidence type="ECO:0000313" key="4">
    <source>
        <dbReference type="Proteomes" id="UP001239994"/>
    </source>
</evidence>
<dbReference type="AlphaFoldDB" id="A0AAD8Z453"/>
<sequence length="378" mass="41672">MEDCSCSSYKFYSSNPTEDDPLKMWHTFASYTRTLMPSLPRTPLRRSAEILKSAHHSAWTSSTLVLLGSGAMRPAAVAYAGGRKMQHASEADALNDFYARFEAKNNVAAEKSILPQNDQVLCQTAADVRCTLRGVNPWKAAGPDNIPGRVLRECADQLADVLTDIFNISLSCAVVPTCFETTTIIPVPKKATVSCLNDYRPITLTSIIIRCFERPAMRHIKTQLPPSLDPLQFTHRSNHFTDDAISTTLHLALTHLDKKGTYVRMLFIDFSSAFNTIVPQHLFGKLSLLGLNTSLCNWFLDFLAGRPQSVQIGSSTSNTTTMSTGIRGSPKVETRRQKQGQTAWEKGQMAQTRHMSVESPAPVDRGPAPGCFASKSPF</sequence>
<organism evidence="3 4">
    <name type="scientific">Electrophorus voltai</name>
    <dbReference type="NCBI Taxonomy" id="2609070"/>
    <lineage>
        <taxon>Eukaryota</taxon>
        <taxon>Metazoa</taxon>
        <taxon>Chordata</taxon>
        <taxon>Craniata</taxon>
        <taxon>Vertebrata</taxon>
        <taxon>Euteleostomi</taxon>
        <taxon>Actinopterygii</taxon>
        <taxon>Neopterygii</taxon>
        <taxon>Teleostei</taxon>
        <taxon>Ostariophysi</taxon>
        <taxon>Gymnotiformes</taxon>
        <taxon>Gymnotoidei</taxon>
        <taxon>Gymnotidae</taxon>
        <taxon>Electrophorus</taxon>
    </lineage>
</organism>
<feature type="compositionally biased region" description="Low complexity" evidence="1">
    <location>
        <begin position="314"/>
        <end position="324"/>
    </location>
</feature>
<evidence type="ECO:0000259" key="2">
    <source>
        <dbReference type="Pfam" id="PF00078"/>
    </source>
</evidence>
<gene>
    <name evidence="3" type="ORF">P4O66_002092</name>
</gene>
<protein>
    <recommendedName>
        <fullName evidence="2">Reverse transcriptase domain-containing protein</fullName>
    </recommendedName>
</protein>
<name>A0AAD8Z453_9TELE</name>
<dbReference type="SUPFAM" id="SSF56672">
    <property type="entry name" value="DNA/RNA polymerases"/>
    <property type="match status" value="1"/>
</dbReference>
<dbReference type="InterPro" id="IPR000477">
    <property type="entry name" value="RT_dom"/>
</dbReference>
<accession>A0AAD8Z453</accession>
<comment type="caution">
    <text evidence="3">The sequence shown here is derived from an EMBL/GenBank/DDBJ whole genome shotgun (WGS) entry which is preliminary data.</text>
</comment>
<feature type="region of interest" description="Disordered" evidence="1">
    <location>
        <begin position="314"/>
        <end position="378"/>
    </location>
</feature>
<evidence type="ECO:0000313" key="3">
    <source>
        <dbReference type="EMBL" id="KAK1791048.1"/>
    </source>
</evidence>
<dbReference type="Pfam" id="PF00078">
    <property type="entry name" value="RVT_1"/>
    <property type="match status" value="1"/>
</dbReference>
<reference evidence="3" key="1">
    <citation type="submission" date="2023-03" db="EMBL/GenBank/DDBJ databases">
        <title>Electrophorus voltai genome.</title>
        <authorList>
            <person name="Bian C."/>
        </authorList>
    </citation>
    <scope>NUCLEOTIDE SEQUENCE</scope>
    <source>
        <strain evidence="3">CB-2022</strain>
        <tissue evidence="3">Muscle</tissue>
    </source>
</reference>
<proteinExistence type="predicted"/>
<feature type="domain" description="Reverse transcriptase" evidence="2">
    <location>
        <begin position="187"/>
        <end position="330"/>
    </location>
</feature>
<dbReference type="PANTHER" id="PTHR47510:SF3">
    <property type="entry name" value="ENDO_EXONUCLEASE_PHOSPHATASE DOMAIN-CONTAINING PROTEIN"/>
    <property type="match status" value="1"/>
</dbReference>
<evidence type="ECO:0000256" key="1">
    <source>
        <dbReference type="SAM" id="MobiDB-lite"/>
    </source>
</evidence>
<dbReference type="InterPro" id="IPR043502">
    <property type="entry name" value="DNA/RNA_pol_sf"/>
</dbReference>
<dbReference type="EMBL" id="JAROKS010000020">
    <property type="protein sequence ID" value="KAK1791048.1"/>
    <property type="molecule type" value="Genomic_DNA"/>
</dbReference>
<keyword evidence="4" id="KW-1185">Reference proteome</keyword>